<keyword evidence="3" id="KW-1185">Reference proteome</keyword>
<dbReference type="Proteomes" id="UP001172155">
    <property type="component" value="Unassembled WGS sequence"/>
</dbReference>
<dbReference type="EMBL" id="JAUKUD010000002">
    <property type="protein sequence ID" value="KAK0752269.1"/>
    <property type="molecule type" value="Genomic_DNA"/>
</dbReference>
<evidence type="ECO:0000313" key="3">
    <source>
        <dbReference type="Proteomes" id="UP001172155"/>
    </source>
</evidence>
<evidence type="ECO:0000313" key="2">
    <source>
        <dbReference type="EMBL" id="KAK0752269.1"/>
    </source>
</evidence>
<feature type="compositionally biased region" description="Polar residues" evidence="1">
    <location>
        <begin position="29"/>
        <end position="40"/>
    </location>
</feature>
<feature type="region of interest" description="Disordered" evidence="1">
    <location>
        <begin position="1"/>
        <end position="42"/>
    </location>
</feature>
<comment type="caution">
    <text evidence="2">The sequence shown here is derived from an EMBL/GenBank/DDBJ whole genome shotgun (WGS) entry which is preliminary data.</text>
</comment>
<proteinExistence type="predicted"/>
<accession>A0AA40F6V7</accession>
<feature type="compositionally biased region" description="Basic residues" evidence="1">
    <location>
        <begin position="76"/>
        <end position="93"/>
    </location>
</feature>
<sequence length="266" mass="29181">METGTGTDDDGRNNGPIGHKLVVRRGQGRSANASTPQHASFHNLYKPLNRATMAMPTTTAHGPKNQFIDSQQHQQHQQKNHHSRPSRRSKSSHHSPPPWCRASPRLRPPHPIPSHPICAPASPPSEFRSLARLDYALHRRIRSARKSSLCCVSTCCSSCSKSENTQHPLPAHDMKRHRKGAPEAGPHRVAAARHGTPGSPCPRAPPLCCCRHLLSSVVSWRRVLNPAVTGCLSRRGRGGTFSRCRRRCVAGGIRLILILPPLSNAV</sequence>
<protein>
    <submittedName>
        <fullName evidence="2">Uncharacterized protein</fullName>
    </submittedName>
</protein>
<name>A0AA40F6V7_9PEZI</name>
<feature type="region of interest" description="Disordered" evidence="1">
    <location>
        <begin position="55"/>
        <end position="121"/>
    </location>
</feature>
<organism evidence="2 3">
    <name type="scientific">Schizothecium vesticola</name>
    <dbReference type="NCBI Taxonomy" id="314040"/>
    <lineage>
        <taxon>Eukaryota</taxon>
        <taxon>Fungi</taxon>
        <taxon>Dikarya</taxon>
        <taxon>Ascomycota</taxon>
        <taxon>Pezizomycotina</taxon>
        <taxon>Sordariomycetes</taxon>
        <taxon>Sordariomycetidae</taxon>
        <taxon>Sordariales</taxon>
        <taxon>Schizotheciaceae</taxon>
        <taxon>Schizothecium</taxon>
    </lineage>
</organism>
<feature type="region of interest" description="Disordered" evidence="1">
    <location>
        <begin position="166"/>
        <end position="199"/>
    </location>
</feature>
<evidence type="ECO:0000256" key="1">
    <source>
        <dbReference type="SAM" id="MobiDB-lite"/>
    </source>
</evidence>
<gene>
    <name evidence="2" type="ORF">B0T18DRAFT_87263</name>
</gene>
<dbReference type="AlphaFoldDB" id="A0AA40F6V7"/>
<reference evidence="2" key="1">
    <citation type="submission" date="2023-06" db="EMBL/GenBank/DDBJ databases">
        <title>Genome-scale phylogeny and comparative genomics of the fungal order Sordariales.</title>
        <authorList>
            <consortium name="Lawrence Berkeley National Laboratory"/>
            <person name="Hensen N."/>
            <person name="Bonometti L."/>
            <person name="Westerberg I."/>
            <person name="Brannstrom I.O."/>
            <person name="Guillou S."/>
            <person name="Cros-Aarteil S."/>
            <person name="Calhoun S."/>
            <person name="Haridas S."/>
            <person name="Kuo A."/>
            <person name="Mondo S."/>
            <person name="Pangilinan J."/>
            <person name="Riley R."/>
            <person name="LaButti K."/>
            <person name="Andreopoulos B."/>
            <person name="Lipzen A."/>
            <person name="Chen C."/>
            <person name="Yanf M."/>
            <person name="Daum C."/>
            <person name="Ng V."/>
            <person name="Clum A."/>
            <person name="Steindorff A."/>
            <person name="Ohm R."/>
            <person name="Martin F."/>
            <person name="Silar P."/>
            <person name="Natvig D."/>
            <person name="Lalanne C."/>
            <person name="Gautier V."/>
            <person name="Ament-velasquez S.L."/>
            <person name="Kruys A."/>
            <person name="Hutchinson M.I."/>
            <person name="Powell A.J."/>
            <person name="Barry K."/>
            <person name="Miller A.N."/>
            <person name="Grigoriev I.V."/>
            <person name="Debuchy R."/>
            <person name="Gladieux P."/>
            <person name="Thoren M.H."/>
            <person name="Johannesson H."/>
        </authorList>
    </citation>
    <scope>NUCLEOTIDE SEQUENCE</scope>
    <source>
        <strain evidence="2">SMH3187-1</strain>
    </source>
</reference>